<name>A0A4S4AUF8_9RHOO</name>
<organism evidence="2 3">
    <name type="scientific">Pseudothauera nasutitermitis</name>
    <dbReference type="NCBI Taxonomy" id="2565930"/>
    <lineage>
        <taxon>Bacteria</taxon>
        <taxon>Pseudomonadati</taxon>
        <taxon>Pseudomonadota</taxon>
        <taxon>Betaproteobacteria</taxon>
        <taxon>Rhodocyclales</taxon>
        <taxon>Zoogloeaceae</taxon>
        <taxon>Pseudothauera</taxon>
    </lineage>
</organism>
<dbReference type="AlphaFoldDB" id="A0A4S4AUF8"/>
<dbReference type="PROSITE" id="PS00409">
    <property type="entry name" value="PROKAR_NTER_METHYL"/>
    <property type="match status" value="1"/>
</dbReference>
<dbReference type="Pfam" id="PF07963">
    <property type="entry name" value="N_methyl"/>
    <property type="match status" value="1"/>
</dbReference>
<evidence type="ECO:0000313" key="2">
    <source>
        <dbReference type="EMBL" id="THF63591.1"/>
    </source>
</evidence>
<gene>
    <name evidence="2" type="ORF">E6C76_13415</name>
</gene>
<dbReference type="InterPro" id="IPR045584">
    <property type="entry name" value="Pilin-like"/>
</dbReference>
<keyword evidence="3" id="KW-1185">Reference proteome</keyword>
<keyword evidence="1" id="KW-0472">Membrane</keyword>
<dbReference type="EMBL" id="SSOC01000005">
    <property type="protein sequence ID" value="THF63591.1"/>
    <property type="molecule type" value="Genomic_DNA"/>
</dbReference>
<proteinExistence type="predicted"/>
<dbReference type="InterPro" id="IPR012902">
    <property type="entry name" value="N_methyl_site"/>
</dbReference>
<dbReference type="OrthoDB" id="9182129at2"/>
<reference evidence="2 3" key="1">
    <citation type="submission" date="2019-04" db="EMBL/GenBank/DDBJ databases">
        <title>Azoarcus nasutitermitis sp. nov. isolated from termite nest.</title>
        <authorList>
            <person name="Lin S.-Y."/>
            <person name="Hameed A."/>
            <person name="Hsu Y.-H."/>
            <person name="Young C.-C."/>
        </authorList>
    </citation>
    <scope>NUCLEOTIDE SEQUENCE [LARGE SCALE GENOMIC DNA]</scope>
    <source>
        <strain evidence="2 3">CC-YHH838</strain>
    </source>
</reference>
<sequence length="137" mass="14026">MKQQQGFTLIELVIVIVILGILAAVAVPRFVDLSVDAERAATQGVAGALSSGSVINLAARRAGNAQATALNAANICTATILNPLMTGDPFVDATPTNQQYTITGTGDCTAATANDVVTCTVNSQNSQTADAQIFCAR</sequence>
<feature type="transmembrane region" description="Helical" evidence="1">
    <location>
        <begin position="12"/>
        <end position="31"/>
    </location>
</feature>
<dbReference type="NCBIfam" id="TIGR02532">
    <property type="entry name" value="IV_pilin_GFxxxE"/>
    <property type="match status" value="1"/>
</dbReference>
<comment type="caution">
    <text evidence="2">The sequence shown here is derived from an EMBL/GenBank/DDBJ whole genome shotgun (WGS) entry which is preliminary data.</text>
</comment>
<dbReference type="Gene3D" id="3.30.700.10">
    <property type="entry name" value="Glycoprotein, Type 4 Pilin"/>
    <property type="match status" value="1"/>
</dbReference>
<dbReference type="SUPFAM" id="SSF54523">
    <property type="entry name" value="Pili subunits"/>
    <property type="match status" value="1"/>
</dbReference>
<keyword evidence="1" id="KW-1133">Transmembrane helix</keyword>
<evidence type="ECO:0000313" key="3">
    <source>
        <dbReference type="Proteomes" id="UP000308430"/>
    </source>
</evidence>
<accession>A0A4S4AUF8</accession>
<keyword evidence="1" id="KW-0812">Transmembrane</keyword>
<dbReference type="PANTHER" id="PTHR30093">
    <property type="entry name" value="GENERAL SECRETION PATHWAY PROTEIN G"/>
    <property type="match status" value="1"/>
</dbReference>
<evidence type="ECO:0000256" key="1">
    <source>
        <dbReference type="SAM" id="Phobius"/>
    </source>
</evidence>
<dbReference type="RefSeq" id="WP_136348752.1">
    <property type="nucleotide sequence ID" value="NZ_SSOC01000005.1"/>
</dbReference>
<protein>
    <submittedName>
        <fullName evidence="2">Type II secretion system protein</fullName>
    </submittedName>
</protein>
<dbReference type="PANTHER" id="PTHR30093:SF7">
    <property type="entry name" value="MSHA MAJOR PILIN SUBUNIT MSHA"/>
    <property type="match status" value="1"/>
</dbReference>
<dbReference type="Proteomes" id="UP000308430">
    <property type="component" value="Unassembled WGS sequence"/>
</dbReference>